<dbReference type="AlphaFoldDB" id="A0A6C0KFF4"/>
<organism evidence="2">
    <name type="scientific">viral metagenome</name>
    <dbReference type="NCBI Taxonomy" id="1070528"/>
    <lineage>
        <taxon>unclassified sequences</taxon>
        <taxon>metagenomes</taxon>
        <taxon>organismal metagenomes</taxon>
    </lineage>
</organism>
<protein>
    <recommendedName>
        <fullName evidence="3">Restriction endonuclease type IV Mrr domain-containing protein</fullName>
    </recommendedName>
</protein>
<keyword evidence="1" id="KW-0175">Coiled coil</keyword>
<feature type="coiled-coil region" evidence="1">
    <location>
        <begin position="122"/>
        <end position="149"/>
    </location>
</feature>
<name>A0A6C0KFF4_9ZZZZ</name>
<sequence>MDYAENNKLMEEDIDELKEFMFPLDDNRLKDFMMLSTEDQLNAISLGSFMLKEGKNRYISMKSGENLQLMQQLKTEYEEKILNKDLTVNKLREDIRRIKNGHVKEMSEISQEITEKTKAKYQKHWNDKFEELNNQLEDTQDRMRKLVDTRISQNNSHNEKILMMQRQSTTEKDEIRSVYEEKLDELRGKMEQIVMMSSNSTKKGQEGEDWTFNELLRLFPEAMVEDTHAQGGRGDFIIRDKYVGMVDSKKFKGNVPKRDIKKFKADMENNNEYQYGILCATDHGIAAKSDLLLEFVCGKPIVYVHNARNNPQKILMACNLCKLILKNMECFDVTKEENQLIIKEKTKSLVRIKKKMLKKVQDFSESMIELMDNQWSELDALLKQINVKY</sequence>
<evidence type="ECO:0000256" key="1">
    <source>
        <dbReference type="SAM" id="Coils"/>
    </source>
</evidence>
<evidence type="ECO:0000313" key="2">
    <source>
        <dbReference type="EMBL" id="QHU14984.1"/>
    </source>
</evidence>
<proteinExistence type="predicted"/>
<reference evidence="2" key="1">
    <citation type="journal article" date="2020" name="Nature">
        <title>Giant virus diversity and host interactions through global metagenomics.</title>
        <authorList>
            <person name="Schulz F."/>
            <person name="Roux S."/>
            <person name="Paez-Espino D."/>
            <person name="Jungbluth S."/>
            <person name="Walsh D.A."/>
            <person name="Denef V.J."/>
            <person name="McMahon K.D."/>
            <person name="Konstantinidis K.T."/>
            <person name="Eloe-Fadrosh E.A."/>
            <person name="Kyrpides N.C."/>
            <person name="Woyke T."/>
        </authorList>
    </citation>
    <scope>NUCLEOTIDE SEQUENCE</scope>
    <source>
        <strain evidence="2">GVMAG-S-1102244-55</strain>
    </source>
</reference>
<accession>A0A6C0KFF4</accession>
<dbReference type="EMBL" id="MN740848">
    <property type="protein sequence ID" value="QHU14984.1"/>
    <property type="molecule type" value="Genomic_DNA"/>
</dbReference>
<evidence type="ECO:0008006" key="3">
    <source>
        <dbReference type="Google" id="ProtNLM"/>
    </source>
</evidence>